<sequence length="210" mass="23610">MRRLEGSDITARDGGSAIIKCGGGPLPSEATETQGSSQPRKKRTRRRRNRRRHKTEATENTDVERSVQDGEGNKPSPDRTAKQQAFGEGQIPPSREPSLQELLSENCPYIDPDDDDFDEKFVYTFMTKGEDGRRRLNKANFVDSVCPPIIIQKLLANPSSGPLRKVCFVDDRTNDGTKSISLGDRVPLTVQELYQKLREKVKPRCHADLE</sequence>
<feature type="region of interest" description="Disordered" evidence="1">
    <location>
        <begin position="1"/>
        <end position="96"/>
    </location>
</feature>
<feature type="compositionally biased region" description="Basic residues" evidence="1">
    <location>
        <begin position="39"/>
        <end position="54"/>
    </location>
</feature>
<evidence type="ECO:0000256" key="1">
    <source>
        <dbReference type="SAM" id="MobiDB-lite"/>
    </source>
</evidence>
<organism evidence="2 3">
    <name type="scientific">Fusarium oxysporum</name>
    <name type="common">Fusarium vascular wilt</name>
    <dbReference type="NCBI Taxonomy" id="5507"/>
    <lineage>
        <taxon>Eukaryota</taxon>
        <taxon>Fungi</taxon>
        <taxon>Dikarya</taxon>
        <taxon>Ascomycota</taxon>
        <taxon>Pezizomycotina</taxon>
        <taxon>Sordariomycetes</taxon>
        <taxon>Hypocreomycetidae</taxon>
        <taxon>Hypocreales</taxon>
        <taxon>Nectriaceae</taxon>
        <taxon>Fusarium</taxon>
        <taxon>Fusarium oxysporum species complex</taxon>
    </lineage>
</organism>
<dbReference type="AlphaFoldDB" id="A0A420PA31"/>
<feature type="compositionally biased region" description="Basic and acidic residues" evidence="1">
    <location>
        <begin position="62"/>
        <end position="81"/>
    </location>
</feature>
<protein>
    <submittedName>
        <fullName evidence="2">Uncharacterized protein</fullName>
    </submittedName>
</protein>
<evidence type="ECO:0000313" key="3">
    <source>
        <dbReference type="Proteomes" id="UP000285860"/>
    </source>
</evidence>
<gene>
    <name evidence="2" type="ORF">BFJ68_g16718</name>
</gene>
<dbReference type="Proteomes" id="UP000285860">
    <property type="component" value="Unassembled WGS sequence"/>
</dbReference>
<reference evidence="2 3" key="1">
    <citation type="journal article" date="2018" name="Sci. Rep.">
        <title>Characterisation of pathogen-specific regions and novel effector candidates in Fusarium oxysporum f. sp. cepae.</title>
        <authorList>
            <person name="Armitage A.D."/>
            <person name="Taylor A."/>
            <person name="Sobczyk M.K."/>
            <person name="Baxter L."/>
            <person name="Greenfield B.P."/>
            <person name="Bates H.J."/>
            <person name="Wilson F."/>
            <person name="Jackson A.C."/>
            <person name="Ott S."/>
            <person name="Harrison R.J."/>
            <person name="Clarkson J.P."/>
        </authorList>
    </citation>
    <scope>NUCLEOTIDE SEQUENCE [LARGE SCALE GENOMIC DNA]</scope>
    <source>
        <strain evidence="2 3">Fo_A28</strain>
    </source>
</reference>
<proteinExistence type="predicted"/>
<evidence type="ECO:0000313" key="2">
    <source>
        <dbReference type="EMBL" id="RKK89381.1"/>
    </source>
</evidence>
<dbReference type="EMBL" id="MRCY01000331">
    <property type="protein sequence ID" value="RKK89381.1"/>
    <property type="molecule type" value="Genomic_DNA"/>
</dbReference>
<accession>A0A420PA31</accession>
<comment type="caution">
    <text evidence="2">The sequence shown here is derived from an EMBL/GenBank/DDBJ whole genome shotgun (WGS) entry which is preliminary data.</text>
</comment>
<name>A0A420PA31_FUSOX</name>